<name>A0A085VIC5_PSESX</name>
<dbReference type="Proteomes" id="UP000028631">
    <property type="component" value="Unassembled WGS sequence"/>
</dbReference>
<dbReference type="AlphaFoldDB" id="A0A085VIC5"/>
<evidence type="ECO:0000313" key="1">
    <source>
        <dbReference type="EMBL" id="KFE55188.1"/>
    </source>
</evidence>
<comment type="caution">
    <text evidence="1">The sequence shown here is derived from an EMBL/GenBank/DDBJ whole genome shotgun (WGS) entry which is preliminary data.</text>
</comment>
<gene>
    <name evidence="1" type="ORF">IV01_13395</name>
</gene>
<dbReference type="OrthoDB" id="10002676at2"/>
<reference evidence="1 2" key="1">
    <citation type="submission" date="2014-07" db="EMBL/GenBank/DDBJ databases">
        <title>Draft Genome Sequences of Environmental Pseudomonas syringae strains.</title>
        <authorList>
            <person name="Baltrus D.A."/>
            <person name="Berge O."/>
            <person name="Morris C."/>
        </authorList>
    </citation>
    <scope>NUCLEOTIDE SEQUENCE [LARGE SCALE GENOMIC DNA]</scope>
    <source>
        <strain evidence="1 2">GAW0119</strain>
    </source>
</reference>
<proteinExistence type="predicted"/>
<organism evidence="1 2">
    <name type="scientific">Pseudomonas syringae</name>
    <dbReference type="NCBI Taxonomy" id="317"/>
    <lineage>
        <taxon>Bacteria</taxon>
        <taxon>Pseudomonadati</taxon>
        <taxon>Pseudomonadota</taxon>
        <taxon>Gammaproteobacteria</taxon>
        <taxon>Pseudomonadales</taxon>
        <taxon>Pseudomonadaceae</taxon>
        <taxon>Pseudomonas</taxon>
    </lineage>
</organism>
<dbReference type="PATRIC" id="fig|317.175.peg.2785"/>
<keyword evidence="2" id="KW-1185">Reference proteome</keyword>
<sequence length="294" mass="34356">MNLEYMFSLVRAGEHIGESERPHMTEQSGDDISLYIDLMHYGFTMKAGRQLTPEFRGAFRQLSLNEQLLLAAEDESRLLEAVLLNDVFLADSDILLREYQLHSKILRDICSAVIVVNRRVDYIAHSDLDLLYRYFVNAKVSDDQLYRFADKVFISTLLERLLNEERVIFTWIINNLKSMIQQGYLDACNNKYFFSKLFAKSDYVQGDTVALLELAAEKSVEVYECLISAHVRIDPFHRQTDYGGWLREAKKFQALAKLTFNVPEGYTSKEHLKMLHRMNAFEKLYQFERAYLNL</sequence>
<accession>A0A085VIC5</accession>
<protein>
    <submittedName>
        <fullName evidence="1">Uncharacterized protein</fullName>
    </submittedName>
</protein>
<dbReference type="EMBL" id="JPQU01000036">
    <property type="protein sequence ID" value="KFE55188.1"/>
    <property type="molecule type" value="Genomic_DNA"/>
</dbReference>
<evidence type="ECO:0000313" key="2">
    <source>
        <dbReference type="Proteomes" id="UP000028631"/>
    </source>
</evidence>
<dbReference type="RefSeq" id="WP_032628783.1">
    <property type="nucleotide sequence ID" value="NZ_JPQU01000036.1"/>
</dbReference>